<proteinExistence type="predicted"/>
<comment type="caution">
    <text evidence="1">The sequence shown here is derived from an EMBL/GenBank/DDBJ whole genome shotgun (WGS) entry which is preliminary data.</text>
</comment>
<evidence type="ECO:0000313" key="1">
    <source>
        <dbReference type="EMBL" id="KAK3234117.1"/>
    </source>
</evidence>
<dbReference type="Proteomes" id="UP001190700">
    <property type="component" value="Unassembled WGS sequence"/>
</dbReference>
<dbReference type="EMBL" id="LGRX02035555">
    <property type="protein sequence ID" value="KAK3234117.1"/>
    <property type="molecule type" value="Genomic_DNA"/>
</dbReference>
<sequence>MGGGRGLVYTECFLVDGRHNMQVDDDGIVAPKACSPLVVEADTLVEESVQRAAGVGVADVATALPTEIVQAAYAKGQQEQRQRQQWRQQQRQVSRVLGEYACTSGGDGEPTAGRAQRREHLVDPVILVASWEWLQSLPLSEVFACPSSSAGHVSKRAKDEFVGVMRWMLLNLDGDSEDFWQFLVVAPRMLLSPPPGPGRCSSQRS</sequence>
<name>A0AAE0BEG1_9CHLO</name>
<gene>
    <name evidence="1" type="ORF">CYMTET_55606</name>
</gene>
<dbReference type="AlphaFoldDB" id="A0AAE0BEG1"/>
<keyword evidence="2" id="KW-1185">Reference proteome</keyword>
<accession>A0AAE0BEG1</accession>
<evidence type="ECO:0000313" key="2">
    <source>
        <dbReference type="Proteomes" id="UP001190700"/>
    </source>
</evidence>
<organism evidence="1 2">
    <name type="scientific">Cymbomonas tetramitiformis</name>
    <dbReference type="NCBI Taxonomy" id="36881"/>
    <lineage>
        <taxon>Eukaryota</taxon>
        <taxon>Viridiplantae</taxon>
        <taxon>Chlorophyta</taxon>
        <taxon>Pyramimonadophyceae</taxon>
        <taxon>Pyramimonadales</taxon>
        <taxon>Pyramimonadaceae</taxon>
        <taxon>Cymbomonas</taxon>
    </lineage>
</organism>
<protein>
    <submittedName>
        <fullName evidence="1">Uncharacterized protein</fullName>
    </submittedName>
</protein>
<reference evidence="1 2" key="1">
    <citation type="journal article" date="2015" name="Genome Biol. Evol.">
        <title>Comparative Genomics of a Bacterivorous Green Alga Reveals Evolutionary Causalities and Consequences of Phago-Mixotrophic Mode of Nutrition.</title>
        <authorList>
            <person name="Burns J.A."/>
            <person name="Paasch A."/>
            <person name="Narechania A."/>
            <person name="Kim E."/>
        </authorList>
    </citation>
    <scope>NUCLEOTIDE SEQUENCE [LARGE SCALE GENOMIC DNA]</scope>
    <source>
        <strain evidence="1 2">PLY_AMNH</strain>
    </source>
</reference>